<evidence type="ECO:0000256" key="1">
    <source>
        <dbReference type="SAM" id="Phobius"/>
    </source>
</evidence>
<name>A0ABX7BKK2_9PROT</name>
<feature type="transmembrane region" description="Helical" evidence="1">
    <location>
        <begin position="253"/>
        <end position="283"/>
    </location>
</feature>
<feature type="transmembrane region" description="Helical" evidence="1">
    <location>
        <begin position="44"/>
        <end position="67"/>
    </location>
</feature>
<accession>A0ABX7BKK2</accession>
<feature type="transmembrane region" description="Helical" evidence="1">
    <location>
        <begin position="143"/>
        <end position="162"/>
    </location>
</feature>
<dbReference type="PANTHER" id="PTHR35342:SF5">
    <property type="entry name" value="TRICARBOXYLIC TRANSPORT PROTEIN"/>
    <property type="match status" value="1"/>
</dbReference>
<gene>
    <name evidence="3" type="ORF">IGS68_27820</name>
</gene>
<keyword evidence="1" id="KW-0472">Membrane</keyword>
<keyword evidence="1" id="KW-1133">Transmembrane helix</keyword>
<evidence type="ECO:0000313" key="4">
    <source>
        <dbReference type="Proteomes" id="UP000595197"/>
    </source>
</evidence>
<sequence>MGWDSALLLSLAVDAVMLTWVVVPAVLLGILVGAIPGFSAQNTLIILLPLTLAMDINTALAFMVSLYCATHLGGGIPAILVNMPGTGGAAATTLDGYQMTLKGRAQQALVLCFVASTVGGLVTSIATVALLPFLAQVGMYLRSVEMVAVMVFGLVLIAAIAADDPLKGIIAGFFGLMIGAIGTDHIYGTPRAAFGFLELYDGVPLVPALIGLFAISEAFSMMERSTIVPRSAVVDSRAHWADTLEGLRLSLKYWWLTIWTSFVGLLIGVVPGAGASIASFVAYQQARMFSKTPDEFGKGFAPGVVAPESANNGVTSGTLVPLMAIGVPGGSTAAVMMVVLQYHGIVLGPRLFIESPDIAYGIFFSMTLSYVVMLFTILPLARYMSQVVLIPTRILVPLILSLTIVGAFANREYVFDMGLALVFGVIGYIARKTNYHVTAILIGIILGPLFEQYLLRSLRIGQGDLTILFSSTIGNVLWAFVVLSVLLPWLRSRQQERQRRIERETPSALTGDQPR</sequence>
<keyword evidence="4" id="KW-1185">Reference proteome</keyword>
<feature type="transmembrane region" description="Helical" evidence="1">
    <location>
        <begin position="319"/>
        <end position="340"/>
    </location>
</feature>
<dbReference type="PANTHER" id="PTHR35342">
    <property type="entry name" value="TRICARBOXYLIC TRANSPORT PROTEIN"/>
    <property type="match status" value="1"/>
</dbReference>
<keyword evidence="3" id="KW-0614">Plasmid</keyword>
<dbReference type="Proteomes" id="UP000595197">
    <property type="component" value="Plasmid pTT6-1"/>
</dbReference>
<geneLocation type="plasmid" evidence="3 4">
    <name>pTT6-1</name>
</geneLocation>
<feature type="transmembrane region" description="Helical" evidence="1">
    <location>
        <begin position="360"/>
        <end position="380"/>
    </location>
</feature>
<proteinExistence type="predicted"/>
<feature type="transmembrane region" description="Helical" evidence="1">
    <location>
        <begin position="437"/>
        <end position="455"/>
    </location>
</feature>
<organism evidence="3 4">
    <name type="scientific">Skermanella cutis</name>
    <dbReference type="NCBI Taxonomy" id="2775420"/>
    <lineage>
        <taxon>Bacteria</taxon>
        <taxon>Pseudomonadati</taxon>
        <taxon>Pseudomonadota</taxon>
        <taxon>Alphaproteobacteria</taxon>
        <taxon>Rhodospirillales</taxon>
        <taxon>Azospirillaceae</taxon>
        <taxon>Skermanella</taxon>
    </lineage>
</organism>
<feature type="transmembrane region" description="Helical" evidence="1">
    <location>
        <begin position="108"/>
        <end position="131"/>
    </location>
</feature>
<reference evidence="3" key="1">
    <citation type="submission" date="2021-02" db="EMBL/GenBank/DDBJ databases">
        <title>Skermanella TT6 skin isolate.</title>
        <authorList>
            <person name="Lee K."/>
            <person name="Ganzorig M."/>
        </authorList>
    </citation>
    <scope>NUCLEOTIDE SEQUENCE</scope>
    <source>
        <plasmid evidence="3">pTT6-1</plasmid>
    </source>
</reference>
<feature type="transmembrane region" description="Helical" evidence="1">
    <location>
        <begin position="6"/>
        <end position="32"/>
    </location>
</feature>
<feature type="transmembrane region" description="Helical" evidence="1">
    <location>
        <begin position="168"/>
        <end position="187"/>
    </location>
</feature>
<dbReference type="InterPro" id="IPR002823">
    <property type="entry name" value="DUF112_TM"/>
</dbReference>
<protein>
    <submittedName>
        <fullName evidence="3">Tripartite tricarboxylate transporter permease</fullName>
    </submittedName>
</protein>
<feature type="transmembrane region" description="Helical" evidence="1">
    <location>
        <begin position="387"/>
        <end position="407"/>
    </location>
</feature>
<dbReference type="EMBL" id="CP067421">
    <property type="protein sequence ID" value="QQP92987.1"/>
    <property type="molecule type" value="Genomic_DNA"/>
</dbReference>
<dbReference type="RefSeq" id="WP_201082313.1">
    <property type="nucleotide sequence ID" value="NZ_CP067421.1"/>
</dbReference>
<feature type="transmembrane region" description="Helical" evidence="1">
    <location>
        <begin position="467"/>
        <end position="490"/>
    </location>
</feature>
<keyword evidence="1" id="KW-0812">Transmembrane</keyword>
<evidence type="ECO:0000313" key="3">
    <source>
        <dbReference type="EMBL" id="QQP92987.1"/>
    </source>
</evidence>
<dbReference type="Pfam" id="PF01970">
    <property type="entry name" value="TctA"/>
    <property type="match status" value="1"/>
</dbReference>
<evidence type="ECO:0000259" key="2">
    <source>
        <dbReference type="Pfam" id="PF01970"/>
    </source>
</evidence>
<feature type="transmembrane region" description="Helical" evidence="1">
    <location>
        <begin position="413"/>
        <end position="430"/>
    </location>
</feature>
<feature type="domain" description="DUF112" evidence="2">
    <location>
        <begin position="22"/>
        <end position="441"/>
    </location>
</feature>